<dbReference type="AlphaFoldDB" id="A0A0A8ZNB1"/>
<accession>A0A0A8ZNB1</accession>
<name>A0A0A8ZNB1_ARUDO</name>
<reference evidence="1" key="2">
    <citation type="journal article" date="2015" name="Data Brief">
        <title>Shoot transcriptome of the giant reed, Arundo donax.</title>
        <authorList>
            <person name="Barrero R.A."/>
            <person name="Guerrero F.D."/>
            <person name="Moolhuijzen P."/>
            <person name="Goolsby J.A."/>
            <person name="Tidwell J."/>
            <person name="Bellgard S.E."/>
            <person name="Bellgard M.I."/>
        </authorList>
    </citation>
    <scope>NUCLEOTIDE SEQUENCE</scope>
    <source>
        <tissue evidence="1">Shoot tissue taken approximately 20 cm above the soil surface</tissue>
    </source>
</reference>
<proteinExistence type="predicted"/>
<sequence>MKYISDSSKKNHKYVEPMCNTKTLDIPYKCMNRMCRSYREEG</sequence>
<reference evidence="1" key="1">
    <citation type="submission" date="2014-09" db="EMBL/GenBank/DDBJ databases">
        <authorList>
            <person name="Magalhaes I.L.F."/>
            <person name="Oliveira U."/>
            <person name="Santos F.R."/>
            <person name="Vidigal T.H.D.A."/>
            <person name="Brescovit A.D."/>
            <person name="Santos A.J."/>
        </authorList>
    </citation>
    <scope>NUCLEOTIDE SEQUENCE</scope>
    <source>
        <tissue evidence="1">Shoot tissue taken approximately 20 cm above the soil surface</tissue>
    </source>
</reference>
<evidence type="ECO:0000313" key="1">
    <source>
        <dbReference type="EMBL" id="JAD38225.1"/>
    </source>
</evidence>
<organism evidence="1">
    <name type="scientific">Arundo donax</name>
    <name type="common">Giant reed</name>
    <name type="synonym">Donax arundinaceus</name>
    <dbReference type="NCBI Taxonomy" id="35708"/>
    <lineage>
        <taxon>Eukaryota</taxon>
        <taxon>Viridiplantae</taxon>
        <taxon>Streptophyta</taxon>
        <taxon>Embryophyta</taxon>
        <taxon>Tracheophyta</taxon>
        <taxon>Spermatophyta</taxon>
        <taxon>Magnoliopsida</taxon>
        <taxon>Liliopsida</taxon>
        <taxon>Poales</taxon>
        <taxon>Poaceae</taxon>
        <taxon>PACMAD clade</taxon>
        <taxon>Arundinoideae</taxon>
        <taxon>Arundineae</taxon>
        <taxon>Arundo</taxon>
    </lineage>
</organism>
<dbReference type="EMBL" id="GBRH01259670">
    <property type="protein sequence ID" value="JAD38225.1"/>
    <property type="molecule type" value="Transcribed_RNA"/>
</dbReference>
<protein>
    <submittedName>
        <fullName evidence="1">Uncharacterized protein</fullName>
    </submittedName>
</protein>